<dbReference type="Proteomes" id="UP001454036">
    <property type="component" value="Unassembled WGS sequence"/>
</dbReference>
<feature type="region of interest" description="Disordered" evidence="1">
    <location>
        <begin position="1"/>
        <end position="46"/>
    </location>
</feature>
<accession>A0AAV3QI69</accession>
<comment type="caution">
    <text evidence="2">The sequence shown here is derived from an EMBL/GenBank/DDBJ whole genome shotgun (WGS) entry which is preliminary data.</text>
</comment>
<feature type="region of interest" description="Disordered" evidence="1">
    <location>
        <begin position="102"/>
        <end position="124"/>
    </location>
</feature>
<dbReference type="EMBL" id="BAABME010004743">
    <property type="protein sequence ID" value="GAA0163419.1"/>
    <property type="molecule type" value="Genomic_DNA"/>
</dbReference>
<evidence type="ECO:0000256" key="1">
    <source>
        <dbReference type="SAM" id="MobiDB-lite"/>
    </source>
</evidence>
<gene>
    <name evidence="2" type="ORF">LIER_19293</name>
</gene>
<organism evidence="2 3">
    <name type="scientific">Lithospermum erythrorhizon</name>
    <name type="common">Purple gromwell</name>
    <name type="synonym">Lithospermum officinale var. erythrorhizon</name>
    <dbReference type="NCBI Taxonomy" id="34254"/>
    <lineage>
        <taxon>Eukaryota</taxon>
        <taxon>Viridiplantae</taxon>
        <taxon>Streptophyta</taxon>
        <taxon>Embryophyta</taxon>
        <taxon>Tracheophyta</taxon>
        <taxon>Spermatophyta</taxon>
        <taxon>Magnoliopsida</taxon>
        <taxon>eudicotyledons</taxon>
        <taxon>Gunneridae</taxon>
        <taxon>Pentapetalae</taxon>
        <taxon>asterids</taxon>
        <taxon>lamiids</taxon>
        <taxon>Boraginales</taxon>
        <taxon>Boraginaceae</taxon>
        <taxon>Boraginoideae</taxon>
        <taxon>Lithospermeae</taxon>
        <taxon>Lithospermum</taxon>
    </lineage>
</organism>
<keyword evidence="3" id="KW-1185">Reference proteome</keyword>
<protein>
    <submittedName>
        <fullName evidence="2">Uncharacterized protein</fullName>
    </submittedName>
</protein>
<reference evidence="2 3" key="1">
    <citation type="submission" date="2024-01" db="EMBL/GenBank/DDBJ databases">
        <title>The complete chloroplast genome sequence of Lithospermum erythrorhizon: insights into the phylogenetic relationship among Boraginaceae species and the maternal lineages of purple gromwells.</title>
        <authorList>
            <person name="Okada T."/>
            <person name="Watanabe K."/>
        </authorList>
    </citation>
    <scope>NUCLEOTIDE SEQUENCE [LARGE SCALE GENOMIC DNA]</scope>
</reference>
<dbReference type="AlphaFoldDB" id="A0AAV3QI69"/>
<proteinExistence type="predicted"/>
<feature type="compositionally biased region" description="Basic and acidic residues" evidence="1">
    <location>
        <begin position="1"/>
        <end position="18"/>
    </location>
</feature>
<name>A0AAV3QI69_LITER</name>
<evidence type="ECO:0000313" key="2">
    <source>
        <dbReference type="EMBL" id="GAA0163419.1"/>
    </source>
</evidence>
<evidence type="ECO:0000313" key="3">
    <source>
        <dbReference type="Proteomes" id="UP001454036"/>
    </source>
</evidence>
<sequence length="269" mass="30042">MLKSLKDCSEAKKGERTEVNNQGEPVPLQSIPPPVSTPEGDLLQPQPSCCFPGRTRQSVTCMTQETMNKVSQRLRAQWEMEAHRGLRFPILLEDMHIEEDRPEEVKVGDDDLGGDVNPSVKDTSGAPVKFVRDKVASPVKEDDDIVIVSSTASRRRTMSSAAALKKKKAVLGVVISEPGSSGKGDRFVIDDVEESGEEGDVWRLKERSTGKLRVNDSGNRINNRRIAKDVDEVPTDGVDFYGEEHEARWKFVRARKISIRDNLQQPDLY</sequence>